<accession>A0A0A0NLP4</accession>
<sequence>MTGSQTAATARPGPAGIDPNALTYQQLQGWNCALCGLPLGADRPLGTVTIARGATHTTYEVRGCAPSCAETSTGPAAETEWRAALEHAAGCRACQTIGGGCSEGEQLLHAYEEAARQARSGGGA</sequence>
<evidence type="ECO:0000313" key="2">
    <source>
        <dbReference type="Proteomes" id="UP000281594"/>
    </source>
</evidence>
<dbReference type="HOGENOM" id="CLU_2195460_0_0_11"/>
<comment type="caution">
    <text evidence="1">The sequence shown here is derived from an EMBL/GenBank/DDBJ whole genome shotgun (WGS) entry which is preliminary data.</text>
</comment>
<gene>
    <name evidence="1" type="ORF">D3C57_110155</name>
</gene>
<evidence type="ECO:0000313" key="1">
    <source>
        <dbReference type="EMBL" id="RLV78734.1"/>
    </source>
</evidence>
<organism evidence="1 2">
    <name type="scientific">Streptomyces rapamycinicus (strain ATCC 29253 / DSM 41530 / NRRL 5491 / AYB-994)</name>
    <name type="common">Streptomyces hygroscopicus (strain ATCC 29253)</name>
    <dbReference type="NCBI Taxonomy" id="1343740"/>
    <lineage>
        <taxon>Bacteria</taxon>
        <taxon>Bacillati</taxon>
        <taxon>Actinomycetota</taxon>
        <taxon>Actinomycetes</taxon>
        <taxon>Kitasatosporales</taxon>
        <taxon>Streptomycetaceae</taxon>
        <taxon>Streptomyces</taxon>
        <taxon>Streptomyces violaceusniger group</taxon>
    </lineage>
</organism>
<dbReference type="KEGG" id="src:M271_33560"/>
<dbReference type="EMBL" id="QYCY01000001">
    <property type="protein sequence ID" value="RLV78734.1"/>
    <property type="molecule type" value="Genomic_DNA"/>
</dbReference>
<dbReference type="Proteomes" id="UP000281594">
    <property type="component" value="Unassembled WGS sequence"/>
</dbReference>
<protein>
    <submittedName>
        <fullName evidence="1">Uncharacterized protein</fullName>
    </submittedName>
</protein>
<reference evidence="1 2" key="1">
    <citation type="journal article" date="2018" name="J. Biol. Chem.">
        <title>Discovery of the actinoplanic acid pathway in Streptomyces rapamycinicus reveals a genetically conserved synergism with rapamycin.</title>
        <authorList>
            <person name="Mrak P."/>
            <person name="Krastel P."/>
            <person name="Pivk Lukancic P."/>
            <person name="Tao J."/>
            <person name="Pistorius D."/>
            <person name="Moore C.M."/>
        </authorList>
    </citation>
    <scope>NUCLEOTIDE SEQUENCE [LARGE SCALE GENOMIC DNA]</scope>
    <source>
        <strain evidence="1 2">NRRL 5491</strain>
    </source>
</reference>
<name>A0A0A0NLP4_STRRN</name>
<dbReference type="AlphaFoldDB" id="A0A0A0NLP4"/>
<dbReference type="RefSeq" id="WP_020871604.1">
    <property type="nucleotide sequence ID" value="NC_022785.1"/>
</dbReference>
<dbReference type="STRING" id="1343740.M271_33560"/>
<proteinExistence type="predicted"/>
<dbReference type="eggNOG" id="ENOG50324YH">
    <property type="taxonomic scope" value="Bacteria"/>
</dbReference>